<keyword evidence="1" id="KW-0472">Membrane</keyword>
<gene>
    <name evidence="2" type="ORF">BZL30_6388</name>
</gene>
<comment type="caution">
    <text evidence="2">The sequence shown here is derived from an EMBL/GenBank/DDBJ whole genome shotgun (WGS) entry which is preliminary data.</text>
</comment>
<proteinExistence type="predicted"/>
<accession>A0A1V3WTL0</accession>
<evidence type="ECO:0000313" key="2">
    <source>
        <dbReference type="EMBL" id="OOK70323.1"/>
    </source>
</evidence>
<name>A0A1V3WTL0_MYCKA</name>
<organism evidence="2 3">
    <name type="scientific">Mycobacterium kansasii</name>
    <dbReference type="NCBI Taxonomy" id="1768"/>
    <lineage>
        <taxon>Bacteria</taxon>
        <taxon>Bacillati</taxon>
        <taxon>Actinomycetota</taxon>
        <taxon>Actinomycetes</taxon>
        <taxon>Mycobacteriales</taxon>
        <taxon>Mycobacteriaceae</taxon>
        <taxon>Mycobacterium</taxon>
    </lineage>
</organism>
<evidence type="ECO:0000256" key="1">
    <source>
        <dbReference type="SAM" id="Phobius"/>
    </source>
</evidence>
<reference evidence="2 3" key="1">
    <citation type="submission" date="2017-02" db="EMBL/GenBank/DDBJ databases">
        <title>Complete genome sequences of Mycobacterium kansasii strains isolated from rhesus macaques.</title>
        <authorList>
            <person name="Panda A."/>
            <person name="Nagaraj S."/>
            <person name="Zhao X."/>
            <person name="Tettelin H."/>
            <person name="Detolla L.J."/>
        </authorList>
    </citation>
    <scope>NUCLEOTIDE SEQUENCE [LARGE SCALE GENOMIC DNA]</scope>
    <source>
        <strain evidence="2 3">11-3813</strain>
    </source>
</reference>
<feature type="transmembrane region" description="Helical" evidence="1">
    <location>
        <begin position="103"/>
        <end position="123"/>
    </location>
</feature>
<feature type="transmembrane region" description="Helical" evidence="1">
    <location>
        <begin position="24"/>
        <end position="47"/>
    </location>
</feature>
<feature type="transmembrane region" description="Helical" evidence="1">
    <location>
        <begin position="54"/>
        <end position="73"/>
    </location>
</feature>
<sequence>MGEDGMLVSRRRTREDIPVLPVDWAARTLALVLLADIGLFVSVALVADPSSFGLAILVGGFWLSLGVIGIDLAQDVWPGTTSAARLAECSRYYVQVFEQWKNIGVLVGFGTVLIGAPIAWAIGRAGARCSRFRCGPGPASSSLSPSTRCCSALDGTEAGCRCRCR</sequence>
<dbReference type="Proteomes" id="UP000189229">
    <property type="component" value="Unassembled WGS sequence"/>
</dbReference>
<keyword evidence="1" id="KW-0812">Transmembrane</keyword>
<dbReference type="AlphaFoldDB" id="A0A1V3WTL0"/>
<dbReference type="EMBL" id="MVBM01000006">
    <property type="protein sequence ID" value="OOK70323.1"/>
    <property type="molecule type" value="Genomic_DNA"/>
</dbReference>
<protein>
    <submittedName>
        <fullName evidence="2">Uncharacterized protein</fullName>
    </submittedName>
</protein>
<evidence type="ECO:0000313" key="3">
    <source>
        <dbReference type="Proteomes" id="UP000189229"/>
    </source>
</evidence>
<keyword evidence="1" id="KW-1133">Transmembrane helix</keyword>